<gene>
    <name evidence="8 10" type="primary">tilS</name>
    <name evidence="10" type="ORF">SAMEA3545359_02744</name>
</gene>
<protein>
    <recommendedName>
        <fullName evidence="8">tRNA(Ile)-lysidine synthase</fullName>
        <ecNumber evidence="8">6.3.4.19</ecNumber>
    </recommendedName>
    <alternativeName>
        <fullName evidence="8">tRNA(Ile)-2-lysyl-cytidine synthase</fullName>
    </alternativeName>
    <alternativeName>
        <fullName evidence="8">tRNA(Ile)-lysidine synthetase</fullName>
    </alternativeName>
</protein>
<keyword evidence="3 8" id="KW-0436">Ligase</keyword>
<dbReference type="GO" id="GO:0005524">
    <property type="term" value="F:ATP binding"/>
    <property type="evidence" value="ECO:0007669"/>
    <property type="project" value="UniProtKB-UniRule"/>
</dbReference>
<dbReference type="NCBIfam" id="TIGR02432">
    <property type="entry name" value="lysidine_TilS_N"/>
    <property type="match status" value="1"/>
</dbReference>
<dbReference type="GO" id="GO:0006400">
    <property type="term" value="P:tRNA modification"/>
    <property type="evidence" value="ECO:0007669"/>
    <property type="project" value="UniProtKB-UniRule"/>
</dbReference>
<dbReference type="GO" id="GO:0032267">
    <property type="term" value="F:tRNA(Ile)-lysidine synthase activity"/>
    <property type="evidence" value="ECO:0007669"/>
    <property type="project" value="UniProtKB-EC"/>
</dbReference>
<dbReference type="InterPro" id="IPR014729">
    <property type="entry name" value="Rossmann-like_a/b/a_fold"/>
</dbReference>
<proteinExistence type="inferred from homology"/>
<dbReference type="PANTHER" id="PTHR43033">
    <property type="entry name" value="TRNA(ILE)-LYSIDINE SYNTHASE-RELATED"/>
    <property type="match status" value="1"/>
</dbReference>
<dbReference type="Pfam" id="PF11734">
    <property type="entry name" value="TilS_C"/>
    <property type="match status" value="1"/>
</dbReference>
<dbReference type="EMBL" id="FMHG01000004">
    <property type="protein sequence ID" value="SCJ90622.1"/>
    <property type="molecule type" value="Genomic_DNA"/>
</dbReference>
<evidence type="ECO:0000256" key="7">
    <source>
        <dbReference type="ARBA" id="ARBA00048539"/>
    </source>
</evidence>
<keyword evidence="2 8" id="KW-0963">Cytoplasm</keyword>
<dbReference type="Pfam" id="PF01171">
    <property type="entry name" value="ATP_bind_3"/>
    <property type="match status" value="1"/>
</dbReference>
<keyword evidence="5 8" id="KW-0547">Nucleotide-binding</keyword>
<evidence type="ECO:0000256" key="6">
    <source>
        <dbReference type="ARBA" id="ARBA00022840"/>
    </source>
</evidence>
<evidence type="ECO:0000259" key="9">
    <source>
        <dbReference type="SMART" id="SM00977"/>
    </source>
</evidence>
<dbReference type="AlphaFoldDB" id="A0A1C6K8G7"/>
<dbReference type="CDD" id="cd01992">
    <property type="entry name" value="TilS_N"/>
    <property type="match status" value="1"/>
</dbReference>
<reference evidence="10" key="1">
    <citation type="submission" date="2015-09" db="EMBL/GenBank/DDBJ databases">
        <authorList>
            <consortium name="Pathogen Informatics"/>
        </authorList>
    </citation>
    <scope>NUCLEOTIDE SEQUENCE</scope>
    <source>
        <strain evidence="10">2789STDY5834896</strain>
    </source>
</reference>
<dbReference type="InterPro" id="IPR012796">
    <property type="entry name" value="Lysidine-tRNA-synth_C"/>
</dbReference>
<dbReference type="SUPFAM" id="SSF56037">
    <property type="entry name" value="PheT/TilS domain"/>
    <property type="match status" value="1"/>
</dbReference>
<evidence type="ECO:0000256" key="4">
    <source>
        <dbReference type="ARBA" id="ARBA00022694"/>
    </source>
</evidence>
<sequence length="466" mass="50777">MPRSSALEQIAADTAARWQMLPPSTSVVAAVSGGADSMALLQLLLELAPARRLQVTAAHLNHCLRGPESDRDEQFVTAWCAAAGVDCVTRRADVAGLSRRSGQSLEEAARTLRYDFLYQVAAERGAVLATAHTATDNFETVLFRLARGTGLGGLCGIPPVRSFRWQGYTGRLVRPLIEVSRRQVEDYCQRRQLPYITDSTNLQPVYSRNRLRLQVLPVLRSLNSALEQSFVKTARHLGQDQDYLCAQAEALYRQLAGGPAGPSLDAAGLLAAHPALAARVAARFLKEQDLPAGEAEIQKLLSAAAGTKQQLTANTFLCLQGTQLCLYRPPAPAAPILAQPVAVGKMYSIGQKKLMVCVLSQEKYGAEKKINKKFFINFMDYDKICNALTLRSRQPGDRIHLAGRGVGKTVKKLLNEQKVPSAERCHLPLLADQKGVVCLPGIGIDSRVAVDEKTKNIAAVYYGEDF</sequence>
<dbReference type="Gene3D" id="3.40.50.620">
    <property type="entry name" value="HUPs"/>
    <property type="match status" value="1"/>
</dbReference>
<dbReference type="PANTHER" id="PTHR43033:SF1">
    <property type="entry name" value="TRNA(ILE)-LYSIDINE SYNTHASE-RELATED"/>
    <property type="match status" value="1"/>
</dbReference>
<feature type="domain" description="Lysidine-tRNA(Ile) synthetase C-terminal" evidence="9">
    <location>
        <begin position="388"/>
        <end position="462"/>
    </location>
</feature>
<dbReference type="SUPFAM" id="SSF82829">
    <property type="entry name" value="MesJ substrate recognition domain-like"/>
    <property type="match status" value="1"/>
</dbReference>
<comment type="catalytic activity">
    <reaction evidence="7 8">
        <text>cytidine(34) in tRNA(Ile2) + L-lysine + ATP = lysidine(34) in tRNA(Ile2) + AMP + diphosphate + H(+)</text>
        <dbReference type="Rhea" id="RHEA:43744"/>
        <dbReference type="Rhea" id="RHEA-COMP:10625"/>
        <dbReference type="Rhea" id="RHEA-COMP:10670"/>
        <dbReference type="ChEBI" id="CHEBI:15378"/>
        <dbReference type="ChEBI" id="CHEBI:30616"/>
        <dbReference type="ChEBI" id="CHEBI:32551"/>
        <dbReference type="ChEBI" id="CHEBI:33019"/>
        <dbReference type="ChEBI" id="CHEBI:82748"/>
        <dbReference type="ChEBI" id="CHEBI:83665"/>
        <dbReference type="ChEBI" id="CHEBI:456215"/>
        <dbReference type="EC" id="6.3.4.19"/>
    </reaction>
</comment>
<organism evidence="10">
    <name type="scientific">uncultured Anaerotruncus sp</name>
    <dbReference type="NCBI Taxonomy" id="905011"/>
    <lineage>
        <taxon>Bacteria</taxon>
        <taxon>Bacillati</taxon>
        <taxon>Bacillota</taxon>
        <taxon>Clostridia</taxon>
        <taxon>Eubacteriales</taxon>
        <taxon>Oscillospiraceae</taxon>
        <taxon>Anaerotruncus</taxon>
        <taxon>environmental samples</taxon>
    </lineage>
</organism>
<evidence type="ECO:0000256" key="8">
    <source>
        <dbReference type="HAMAP-Rule" id="MF_01161"/>
    </source>
</evidence>
<dbReference type="HAMAP" id="MF_01161">
    <property type="entry name" value="tRNA_Ile_lys_synt"/>
    <property type="match status" value="1"/>
</dbReference>
<accession>A0A1C6K8G7</accession>
<evidence type="ECO:0000256" key="3">
    <source>
        <dbReference type="ARBA" id="ARBA00022598"/>
    </source>
</evidence>
<dbReference type="GO" id="GO:0005737">
    <property type="term" value="C:cytoplasm"/>
    <property type="evidence" value="ECO:0007669"/>
    <property type="project" value="UniProtKB-SubCell"/>
</dbReference>
<comment type="domain">
    <text evidence="8">The N-terminal region contains the highly conserved SGGXDS motif, predicted to be a P-loop motif involved in ATP binding.</text>
</comment>
<dbReference type="SUPFAM" id="SSF52402">
    <property type="entry name" value="Adenine nucleotide alpha hydrolases-like"/>
    <property type="match status" value="1"/>
</dbReference>
<evidence type="ECO:0000256" key="5">
    <source>
        <dbReference type="ARBA" id="ARBA00022741"/>
    </source>
</evidence>
<name>A0A1C6K8G7_9FIRM</name>
<dbReference type="EC" id="6.3.4.19" evidence="8"/>
<evidence type="ECO:0000256" key="2">
    <source>
        <dbReference type="ARBA" id="ARBA00022490"/>
    </source>
</evidence>
<dbReference type="Gene3D" id="1.20.59.20">
    <property type="match status" value="1"/>
</dbReference>
<dbReference type="SMART" id="SM00977">
    <property type="entry name" value="TilS_C"/>
    <property type="match status" value="1"/>
</dbReference>
<dbReference type="InterPro" id="IPR012795">
    <property type="entry name" value="tRNA_Ile_lys_synt_N"/>
</dbReference>
<dbReference type="NCBIfam" id="TIGR02433">
    <property type="entry name" value="lysidine_TilS_C"/>
    <property type="match status" value="1"/>
</dbReference>
<keyword evidence="6 8" id="KW-0067">ATP-binding</keyword>
<evidence type="ECO:0000256" key="1">
    <source>
        <dbReference type="ARBA" id="ARBA00004496"/>
    </source>
</evidence>
<dbReference type="InterPro" id="IPR012094">
    <property type="entry name" value="tRNA_Ile_lys_synt"/>
</dbReference>
<comment type="function">
    <text evidence="8">Ligates lysine onto the cytidine present at position 34 of the AUA codon-specific tRNA(Ile) that contains the anticodon CAU, in an ATP-dependent manner. Cytidine is converted to lysidine, thus changing the amino acid specificity of the tRNA from methionine to isoleucine.</text>
</comment>
<keyword evidence="4 8" id="KW-0819">tRNA processing</keyword>
<comment type="similarity">
    <text evidence="8">Belongs to the tRNA(Ile)-lysidine synthase family.</text>
</comment>
<feature type="binding site" evidence="8">
    <location>
        <begin position="32"/>
        <end position="37"/>
    </location>
    <ligand>
        <name>ATP</name>
        <dbReference type="ChEBI" id="CHEBI:30616"/>
    </ligand>
</feature>
<evidence type="ECO:0000313" key="10">
    <source>
        <dbReference type="EMBL" id="SCJ90622.1"/>
    </source>
</evidence>
<comment type="subcellular location">
    <subcellularLocation>
        <location evidence="1 8">Cytoplasm</location>
    </subcellularLocation>
</comment>
<dbReference type="InterPro" id="IPR011063">
    <property type="entry name" value="TilS/TtcA_N"/>
</dbReference>